<evidence type="ECO:0000313" key="1">
    <source>
        <dbReference type="EMBL" id="KAK6166636.1"/>
    </source>
</evidence>
<dbReference type="EMBL" id="JAZGQO010000021">
    <property type="protein sequence ID" value="KAK6166636.1"/>
    <property type="molecule type" value="Genomic_DNA"/>
</dbReference>
<protein>
    <submittedName>
        <fullName evidence="1">Uncharacterized protein</fullName>
    </submittedName>
</protein>
<proteinExistence type="predicted"/>
<sequence>MFAAFQCSGSTPSSTDFLYNLDNGNFKTSASSFRTLGCKLSGPGDFVVLSFSSLLLTRSGDISISSRMGDDAISTVGRLIVFSFEKTPQKKLFNSTAFSKLL</sequence>
<name>A0AAN8G2Q2_PATCE</name>
<comment type="caution">
    <text evidence="1">The sequence shown here is derived from an EMBL/GenBank/DDBJ whole genome shotgun (WGS) entry which is preliminary data.</text>
</comment>
<evidence type="ECO:0000313" key="2">
    <source>
        <dbReference type="Proteomes" id="UP001347796"/>
    </source>
</evidence>
<reference evidence="1 2" key="1">
    <citation type="submission" date="2024-01" db="EMBL/GenBank/DDBJ databases">
        <title>The genome of the rayed Mediterranean limpet Patella caerulea (Linnaeus, 1758).</title>
        <authorList>
            <person name="Anh-Thu Weber A."/>
            <person name="Halstead-Nussloch G."/>
        </authorList>
    </citation>
    <scope>NUCLEOTIDE SEQUENCE [LARGE SCALE GENOMIC DNA]</scope>
    <source>
        <strain evidence="1">AATW-2023a</strain>
        <tissue evidence="1">Whole specimen</tissue>
    </source>
</reference>
<organism evidence="1 2">
    <name type="scientific">Patella caerulea</name>
    <name type="common">Rayed Mediterranean limpet</name>
    <dbReference type="NCBI Taxonomy" id="87958"/>
    <lineage>
        <taxon>Eukaryota</taxon>
        <taxon>Metazoa</taxon>
        <taxon>Spiralia</taxon>
        <taxon>Lophotrochozoa</taxon>
        <taxon>Mollusca</taxon>
        <taxon>Gastropoda</taxon>
        <taxon>Patellogastropoda</taxon>
        <taxon>Patelloidea</taxon>
        <taxon>Patellidae</taxon>
        <taxon>Patella</taxon>
    </lineage>
</organism>
<accession>A0AAN8G2Q2</accession>
<dbReference type="AlphaFoldDB" id="A0AAN8G2Q2"/>
<gene>
    <name evidence="1" type="ORF">SNE40_023283</name>
</gene>
<keyword evidence="2" id="KW-1185">Reference proteome</keyword>
<dbReference type="Proteomes" id="UP001347796">
    <property type="component" value="Unassembled WGS sequence"/>
</dbReference>